<evidence type="ECO:0000256" key="5">
    <source>
        <dbReference type="ARBA" id="ARBA00022737"/>
    </source>
</evidence>
<dbReference type="InterPro" id="IPR000644">
    <property type="entry name" value="CBS_dom"/>
</dbReference>
<dbReference type="SUPFAM" id="SSF54631">
    <property type="entry name" value="CBS-domain pair"/>
    <property type="match status" value="1"/>
</dbReference>
<evidence type="ECO:0000259" key="13">
    <source>
        <dbReference type="PROSITE" id="PS51846"/>
    </source>
</evidence>
<dbReference type="InterPro" id="IPR036318">
    <property type="entry name" value="FAD-bd_PCMH-like_sf"/>
</dbReference>
<organism evidence="14 15">
    <name type="scientific">Candidatus Phocaeicola excrementipullorum</name>
    <dbReference type="NCBI Taxonomy" id="2838731"/>
    <lineage>
        <taxon>Bacteria</taxon>
        <taxon>Pseudomonadati</taxon>
        <taxon>Bacteroidota</taxon>
        <taxon>Bacteroidia</taxon>
        <taxon>Bacteroidales</taxon>
        <taxon>Bacteroidaceae</taxon>
        <taxon>Phocaeicola</taxon>
    </lineage>
</organism>
<dbReference type="Proteomes" id="UP000784286">
    <property type="component" value="Unassembled WGS sequence"/>
</dbReference>
<dbReference type="PROSITE" id="PS51846">
    <property type="entry name" value="CNNM"/>
    <property type="match status" value="1"/>
</dbReference>
<dbReference type="GO" id="GO:0005886">
    <property type="term" value="C:plasma membrane"/>
    <property type="evidence" value="ECO:0007669"/>
    <property type="project" value="UniProtKB-SubCell"/>
</dbReference>
<feature type="domain" description="CBS" evidence="12">
    <location>
        <begin position="230"/>
        <end position="289"/>
    </location>
</feature>
<dbReference type="AlphaFoldDB" id="A0A948X2S1"/>
<dbReference type="Pfam" id="PF00571">
    <property type="entry name" value="CBS"/>
    <property type="match status" value="2"/>
</dbReference>
<evidence type="ECO:0000256" key="8">
    <source>
        <dbReference type="ARBA" id="ARBA00023136"/>
    </source>
</evidence>
<feature type="transmembrane region" description="Helical" evidence="11">
    <location>
        <begin position="82"/>
        <end position="104"/>
    </location>
</feature>
<dbReference type="CDD" id="cd04590">
    <property type="entry name" value="CBS_pair_CorC_HlyC_assoc"/>
    <property type="match status" value="1"/>
</dbReference>
<reference evidence="14" key="2">
    <citation type="submission" date="2021-04" db="EMBL/GenBank/DDBJ databases">
        <authorList>
            <person name="Gilroy R."/>
        </authorList>
    </citation>
    <scope>NUCLEOTIDE SEQUENCE</scope>
    <source>
        <strain evidence="14">8470</strain>
    </source>
</reference>
<feature type="transmembrane region" description="Helical" evidence="11">
    <location>
        <begin position="116"/>
        <end position="134"/>
    </location>
</feature>
<dbReference type="FunFam" id="3.10.580.10:FF:000002">
    <property type="entry name" value="Magnesium/cobalt efflux protein CorC"/>
    <property type="match status" value="1"/>
</dbReference>
<accession>A0A948X2S1</accession>
<dbReference type="NCBIfam" id="TIGR03520">
    <property type="entry name" value="GldE"/>
    <property type="match status" value="1"/>
</dbReference>
<comment type="subcellular location">
    <subcellularLocation>
        <location evidence="1">Cell membrane</location>
        <topology evidence="1">Multi-pass membrane protein</topology>
    </subcellularLocation>
</comment>
<evidence type="ECO:0000256" key="9">
    <source>
        <dbReference type="PROSITE-ProRule" id="PRU00703"/>
    </source>
</evidence>
<sequence length="455" mass="51261">MDPDSFLCRWADCFDGVTFAPLSAGALIALLSALVLLYISGLVSASEIAFFSLTPSEKEEVEEEDHPSDRRVRSLLDDSERLFATILISNNFANVAVAVLLNYFFVTVVDFGSAKALEFVAVAVVLVFLLLLFGEIMPKIYSTQHSLAFVRRAAPMMCVLRSLFRPLSSVLVRSSFVINKVAQHNRVSRNLSVDELSQALELTDINDTPEESNMLEGIIRFGEETAKEVMTPRLDMVDLEIKTPFTQVLQCVVDNGYSRIPVYEDSRDNIKGILYIKDLLPFLGKGDEFHWQNLVRPALFVPETKMIDDLLRDFQANKIHIAIVVDEFGGTSGIVTMEDLIEEIVGEINDEYDEDERSYVKLAENVYVFEAKTLLSDFYKILKVDPDDFEEAAGDSDTLAGLLLELKGEFPVLHETLEYRNFRFEVLEMNSRRILKVKVTVSSSEDGEADPEEKN</sequence>
<dbReference type="SMART" id="SM01091">
    <property type="entry name" value="CorC_HlyC"/>
    <property type="match status" value="1"/>
</dbReference>
<proteinExistence type="inferred from homology"/>
<dbReference type="InterPro" id="IPR005170">
    <property type="entry name" value="Transptr-assoc_dom"/>
</dbReference>
<name>A0A948X2S1_9BACT</name>
<dbReference type="Gene3D" id="3.10.580.10">
    <property type="entry name" value="CBS-domain"/>
    <property type="match status" value="1"/>
</dbReference>
<comment type="caution">
    <text evidence="14">The sequence shown here is derived from an EMBL/GenBank/DDBJ whole genome shotgun (WGS) entry which is preliminary data.</text>
</comment>
<feature type="domain" description="CNNM transmembrane" evidence="13">
    <location>
        <begin position="22"/>
        <end position="213"/>
    </location>
</feature>
<keyword evidence="6 10" id="KW-1133">Transmembrane helix</keyword>
<reference evidence="14" key="1">
    <citation type="journal article" date="2021" name="PeerJ">
        <title>Extensive microbial diversity within the chicken gut microbiome revealed by metagenomics and culture.</title>
        <authorList>
            <person name="Gilroy R."/>
            <person name="Ravi A."/>
            <person name="Getino M."/>
            <person name="Pursley I."/>
            <person name="Horton D.L."/>
            <person name="Alikhan N.F."/>
            <person name="Baker D."/>
            <person name="Gharbi K."/>
            <person name="Hall N."/>
            <person name="Watson M."/>
            <person name="Adriaenssens E.M."/>
            <person name="Foster-Nyarko E."/>
            <person name="Jarju S."/>
            <person name="Secka A."/>
            <person name="Antonio M."/>
            <person name="Oren A."/>
            <person name="Chaudhuri R.R."/>
            <person name="La Ragione R."/>
            <person name="Hildebrand F."/>
            <person name="Pallen M.J."/>
        </authorList>
    </citation>
    <scope>NUCLEOTIDE SEQUENCE</scope>
    <source>
        <strain evidence="14">8470</strain>
    </source>
</reference>
<evidence type="ECO:0000256" key="11">
    <source>
        <dbReference type="SAM" id="Phobius"/>
    </source>
</evidence>
<evidence type="ECO:0000313" key="15">
    <source>
        <dbReference type="Proteomes" id="UP000784286"/>
    </source>
</evidence>
<keyword evidence="7 9" id="KW-0129">CBS domain</keyword>
<evidence type="ECO:0000256" key="6">
    <source>
        <dbReference type="ARBA" id="ARBA00022989"/>
    </source>
</evidence>
<feature type="transmembrane region" description="Helical" evidence="11">
    <location>
        <begin position="20"/>
        <end position="39"/>
    </location>
</feature>
<dbReference type="PANTHER" id="PTHR22777:SF32">
    <property type="entry name" value="UPF0053 INNER MEMBRANE PROTEIN YFJD"/>
    <property type="match status" value="1"/>
</dbReference>
<protein>
    <submittedName>
        <fullName evidence="14">Gliding motility-associated protein GldE</fullName>
    </submittedName>
</protein>
<dbReference type="InterPro" id="IPR016169">
    <property type="entry name" value="FAD-bd_PCMH_sub2"/>
</dbReference>
<dbReference type="Gene3D" id="3.30.465.10">
    <property type="match status" value="1"/>
</dbReference>
<dbReference type="InterPro" id="IPR002550">
    <property type="entry name" value="CNNM"/>
</dbReference>
<keyword evidence="8 10" id="KW-0472">Membrane</keyword>
<dbReference type="SMART" id="SM00116">
    <property type="entry name" value="CBS"/>
    <property type="match status" value="2"/>
</dbReference>
<keyword evidence="4 10" id="KW-0812">Transmembrane</keyword>
<feature type="domain" description="CBS" evidence="12">
    <location>
        <begin position="294"/>
        <end position="351"/>
    </location>
</feature>
<evidence type="ECO:0000313" key="14">
    <source>
        <dbReference type="EMBL" id="MBU3855916.1"/>
    </source>
</evidence>
<comment type="similarity">
    <text evidence="2">Belongs to the UPF0053 family.</text>
</comment>
<dbReference type="Pfam" id="PF03471">
    <property type="entry name" value="CorC_HlyC"/>
    <property type="match status" value="1"/>
</dbReference>
<dbReference type="PROSITE" id="PS51371">
    <property type="entry name" value="CBS"/>
    <property type="match status" value="2"/>
</dbReference>
<keyword evidence="3" id="KW-1003">Cell membrane</keyword>
<dbReference type="InterPro" id="IPR044751">
    <property type="entry name" value="Ion_transp-like_CBS"/>
</dbReference>
<dbReference type="EMBL" id="JAHLFJ010000047">
    <property type="protein sequence ID" value="MBU3855916.1"/>
    <property type="molecule type" value="Genomic_DNA"/>
</dbReference>
<dbReference type="PANTHER" id="PTHR22777">
    <property type="entry name" value="HEMOLYSIN-RELATED"/>
    <property type="match status" value="1"/>
</dbReference>
<dbReference type="GO" id="GO:0050660">
    <property type="term" value="F:flavin adenine dinucleotide binding"/>
    <property type="evidence" value="ECO:0007669"/>
    <property type="project" value="InterPro"/>
</dbReference>
<gene>
    <name evidence="14" type="primary">gldE</name>
    <name evidence="14" type="ORF">H9928_05055</name>
</gene>
<evidence type="ECO:0000256" key="10">
    <source>
        <dbReference type="PROSITE-ProRule" id="PRU01193"/>
    </source>
</evidence>
<evidence type="ECO:0000256" key="2">
    <source>
        <dbReference type="ARBA" id="ARBA00006337"/>
    </source>
</evidence>
<keyword evidence="5" id="KW-0677">Repeat</keyword>
<evidence type="ECO:0000256" key="3">
    <source>
        <dbReference type="ARBA" id="ARBA00022475"/>
    </source>
</evidence>
<evidence type="ECO:0000256" key="1">
    <source>
        <dbReference type="ARBA" id="ARBA00004651"/>
    </source>
</evidence>
<dbReference type="InterPro" id="IPR019862">
    <property type="entry name" value="Motility-assoc_prot_GldE"/>
</dbReference>
<dbReference type="Pfam" id="PF01595">
    <property type="entry name" value="CNNM"/>
    <property type="match status" value="1"/>
</dbReference>
<dbReference type="InterPro" id="IPR046342">
    <property type="entry name" value="CBS_dom_sf"/>
</dbReference>
<evidence type="ECO:0000256" key="4">
    <source>
        <dbReference type="ARBA" id="ARBA00022692"/>
    </source>
</evidence>
<evidence type="ECO:0000256" key="7">
    <source>
        <dbReference type="ARBA" id="ARBA00023122"/>
    </source>
</evidence>
<dbReference type="SUPFAM" id="SSF56176">
    <property type="entry name" value="FAD-binding/transporter-associated domain-like"/>
    <property type="match status" value="1"/>
</dbReference>
<evidence type="ECO:0000259" key="12">
    <source>
        <dbReference type="PROSITE" id="PS51371"/>
    </source>
</evidence>